<protein>
    <recommendedName>
        <fullName evidence="4">Nitroimidazol reductase NimA, pyridoxamine 5'-phosphate oxidase superfamily</fullName>
    </recommendedName>
</protein>
<dbReference type="Pfam" id="PF12900">
    <property type="entry name" value="Pyridox_ox_2"/>
    <property type="match status" value="1"/>
</dbReference>
<dbReference type="EMBL" id="FMAC01000001">
    <property type="protein sequence ID" value="SCB10753.1"/>
    <property type="molecule type" value="Genomic_DNA"/>
</dbReference>
<evidence type="ECO:0000313" key="3">
    <source>
        <dbReference type="Proteomes" id="UP000186228"/>
    </source>
</evidence>
<dbReference type="PANTHER" id="PTHR34071:SF2">
    <property type="entry name" value="FLAVIN-NUCLEOTIDE-BINDING PROTEIN"/>
    <property type="match status" value="1"/>
</dbReference>
<dbReference type="RefSeq" id="WP_075851302.1">
    <property type="nucleotide sequence ID" value="NZ_FMAC01000001.1"/>
</dbReference>
<feature type="compositionally biased region" description="Basic residues" evidence="1">
    <location>
        <begin position="19"/>
        <end position="28"/>
    </location>
</feature>
<dbReference type="PANTHER" id="PTHR34071">
    <property type="entry name" value="5-NITROIMIDAZOLE ANTIBIOTICS RESISTANCE PROTEIN, NIMA-FAMILY-RELATED PROTEIN-RELATED"/>
    <property type="match status" value="1"/>
</dbReference>
<gene>
    <name evidence="2" type="ORF">GA0061100_101754</name>
</gene>
<dbReference type="STRING" id="52131.GA0061100_101754"/>
<keyword evidence="3" id="KW-1185">Reference proteome</keyword>
<dbReference type="Proteomes" id="UP000186228">
    <property type="component" value="Unassembled WGS sequence"/>
</dbReference>
<evidence type="ECO:0000256" key="1">
    <source>
        <dbReference type="SAM" id="MobiDB-lite"/>
    </source>
</evidence>
<evidence type="ECO:0008006" key="4">
    <source>
        <dbReference type="Google" id="ProtNLM"/>
    </source>
</evidence>
<dbReference type="InterPro" id="IPR024747">
    <property type="entry name" value="Pyridox_Oxase-rel"/>
</dbReference>
<accession>A0A1C3U5P8</accession>
<dbReference type="SUPFAM" id="SSF50475">
    <property type="entry name" value="FMN-binding split barrel"/>
    <property type="match status" value="1"/>
</dbReference>
<sequence>MADLYPPDTNDYPTTERTRVRRSPKRGSHAHADVHAILDAAPLCHVGYVINGAPYVTPTLHWREGDHVYWHGSSASRFLRAAEDMPVCLTCSIMDGYVMARSAFNHSVNYRSAMVFGTARLIDDVEEKTDALRRFVEDLFPGRWDSLRPMTKQEVKATSVMWMKIEEASAKVRNGPPGDIDEANHPVWAGVLPIESRLVSPQPAPGLPYEIELPQSLAGLIQSGRLR</sequence>
<dbReference type="AlphaFoldDB" id="A0A1C3U5P8"/>
<dbReference type="OrthoDB" id="116031at2"/>
<dbReference type="Gene3D" id="2.30.110.10">
    <property type="entry name" value="Electron Transport, Fmn-binding Protein, Chain A"/>
    <property type="match status" value="1"/>
</dbReference>
<feature type="region of interest" description="Disordered" evidence="1">
    <location>
        <begin position="1"/>
        <end position="28"/>
    </location>
</feature>
<dbReference type="InterPro" id="IPR012349">
    <property type="entry name" value="Split_barrel_FMN-bd"/>
</dbReference>
<organism evidence="2 3">
    <name type="scientific">Rhizobium hainanense</name>
    <dbReference type="NCBI Taxonomy" id="52131"/>
    <lineage>
        <taxon>Bacteria</taxon>
        <taxon>Pseudomonadati</taxon>
        <taxon>Pseudomonadota</taxon>
        <taxon>Alphaproteobacteria</taxon>
        <taxon>Hyphomicrobiales</taxon>
        <taxon>Rhizobiaceae</taxon>
        <taxon>Rhizobium/Agrobacterium group</taxon>
        <taxon>Rhizobium</taxon>
    </lineage>
</organism>
<proteinExistence type="predicted"/>
<name>A0A1C3U5P8_9HYPH</name>
<reference evidence="3" key="1">
    <citation type="submission" date="2016-08" db="EMBL/GenBank/DDBJ databases">
        <authorList>
            <person name="Varghese N."/>
            <person name="Submissions Spin"/>
        </authorList>
    </citation>
    <scope>NUCLEOTIDE SEQUENCE [LARGE SCALE GENOMIC DNA]</scope>
    <source>
        <strain evidence="3">CCBAU 57015</strain>
    </source>
</reference>
<evidence type="ECO:0000313" key="2">
    <source>
        <dbReference type="EMBL" id="SCB10753.1"/>
    </source>
</evidence>